<reference evidence="2" key="1">
    <citation type="submission" date="2016-11" db="EMBL/GenBank/DDBJ databases">
        <authorList>
            <person name="Varghese N."/>
            <person name="Submissions S."/>
        </authorList>
    </citation>
    <scope>NUCLEOTIDE SEQUENCE [LARGE SCALE GENOMIC DNA]</scope>
    <source>
        <strain evidence="2">DSM 17659</strain>
    </source>
</reference>
<evidence type="ECO:0000313" key="2">
    <source>
        <dbReference type="Proteomes" id="UP000184020"/>
    </source>
</evidence>
<dbReference type="Proteomes" id="UP000184020">
    <property type="component" value="Unassembled WGS sequence"/>
</dbReference>
<keyword evidence="2" id="KW-1185">Reference proteome</keyword>
<protein>
    <submittedName>
        <fullName evidence="1">Uncharacterized protein</fullName>
    </submittedName>
</protein>
<dbReference type="STRING" id="229205.SAMN05444372_111111"/>
<name>A0A1M5NKN8_9FLAO</name>
<accession>A0A1M5NKN8</accession>
<dbReference type="AlphaFoldDB" id="A0A1M5NKN8"/>
<gene>
    <name evidence="1" type="ORF">SAMN05444372_111111</name>
</gene>
<dbReference type="EMBL" id="FQWF01000011">
    <property type="protein sequence ID" value="SHG90005.1"/>
    <property type="molecule type" value="Genomic_DNA"/>
</dbReference>
<organism evidence="1 2">
    <name type="scientific">Flavobacterium micromati</name>
    <dbReference type="NCBI Taxonomy" id="229205"/>
    <lineage>
        <taxon>Bacteria</taxon>
        <taxon>Pseudomonadati</taxon>
        <taxon>Bacteroidota</taxon>
        <taxon>Flavobacteriia</taxon>
        <taxon>Flavobacteriales</taxon>
        <taxon>Flavobacteriaceae</taxon>
        <taxon>Flavobacterium</taxon>
    </lineage>
</organism>
<evidence type="ECO:0000313" key="1">
    <source>
        <dbReference type="EMBL" id="SHG90005.1"/>
    </source>
</evidence>
<proteinExistence type="predicted"/>
<sequence length="39" mass="4513">MKTAKKQAESYYEEKTRTKASNPFNLIIDSVEYAAFIII</sequence>